<proteinExistence type="predicted"/>
<keyword evidence="1" id="KW-1133">Transmembrane helix</keyword>
<sequence>MIIDIPDSGIILVAVLAFLSGLVTLYLYGKTRSVGVSQKIAPTNVERIDYYEKELIDMKIRLDAMELDGETFTKPDLPTKRVKSFDVPEVEEPEFVAPKPKAAARVRNMSFEDSVTFVLEKITQGPMTSRDIEVTFGKSREHVSRLMKKLFEDGFVGRDASTRPYRYTITDKGRERIGSSEGSVVEPLSVSL</sequence>
<keyword evidence="1" id="KW-0812">Transmembrane</keyword>
<evidence type="ECO:0000313" key="2">
    <source>
        <dbReference type="EMBL" id="AIF00995.1"/>
    </source>
</evidence>
<organism evidence="2">
    <name type="scientific">uncultured marine thaumarchaeote KM3_140_D09</name>
    <dbReference type="NCBI Taxonomy" id="1456009"/>
    <lineage>
        <taxon>Archaea</taxon>
        <taxon>Nitrososphaerota</taxon>
        <taxon>environmental samples</taxon>
    </lineage>
</organism>
<keyword evidence="1" id="KW-0472">Membrane</keyword>
<evidence type="ECO:0000256" key="1">
    <source>
        <dbReference type="SAM" id="Phobius"/>
    </source>
</evidence>
<accession>A0A075GCJ7</accession>
<protein>
    <recommendedName>
        <fullName evidence="3">HTH marR-type domain-containing protein</fullName>
    </recommendedName>
</protein>
<name>A0A075GCJ7_9ARCH</name>
<dbReference type="GO" id="GO:0003700">
    <property type="term" value="F:DNA-binding transcription factor activity"/>
    <property type="evidence" value="ECO:0007669"/>
    <property type="project" value="InterPro"/>
</dbReference>
<evidence type="ECO:0008006" key="3">
    <source>
        <dbReference type="Google" id="ProtNLM"/>
    </source>
</evidence>
<dbReference type="SUPFAM" id="SSF46785">
    <property type="entry name" value="Winged helix' DNA-binding domain"/>
    <property type="match status" value="1"/>
</dbReference>
<dbReference type="EMBL" id="KF900609">
    <property type="protein sequence ID" value="AIF00995.1"/>
    <property type="molecule type" value="Genomic_DNA"/>
</dbReference>
<reference evidence="2" key="1">
    <citation type="journal article" date="2014" name="Genome Biol. Evol.">
        <title>Pangenome evidence for extensive interdomain horizontal transfer affecting lineage core and shell genes in uncultured planktonic thaumarchaeota and euryarchaeota.</title>
        <authorList>
            <person name="Deschamps P."/>
            <person name="Zivanovic Y."/>
            <person name="Moreira D."/>
            <person name="Rodriguez-Valera F."/>
            <person name="Lopez-Garcia P."/>
        </authorList>
    </citation>
    <scope>NUCLEOTIDE SEQUENCE</scope>
</reference>
<dbReference type="Gene3D" id="1.10.10.10">
    <property type="entry name" value="Winged helix-like DNA-binding domain superfamily/Winged helix DNA-binding domain"/>
    <property type="match status" value="1"/>
</dbReference>
<feature type="transmembrane region" description="Helical" evidence="1">
    <location>
        <begin position="9"/>
        <end position="29"/>
    </location>
</feature>
<dbReference type="InterPro" id="IPR036390">
    <property type="entry name" value="WH_DNA-bd_sf"/>
</dbReference>
<dbReference type="InterPro" id="IPR036388">
    <property type="entry name" value="WH-like_DNA-bd_sf"/>
</dbReference>
<dbReference type="AlphaFoldDB" id="A0A075GCJ7"/>